<dbReference type="EMBL" id="WNKQ01000011">
    <property type="protein sequence ID" value="KAF5848458.1"/>
    <property type="molecule type" value="Genomic_DNA"/>
</dbReference>
<comment type="caution">
    <text evidence="1">The sequence shown here is derived from an EMBL/GenBank/DDBJ whole genome shotgun (WGS) entry which is preliminary data.</text>
</comment>
<evidence type="ECO:0000313" key="2">
    <source>
        <dbReference type="Proteomes" id="UP000624244"/>
    </source>
</evidence>
<gene>
    <name evidence="1" type="ORF">GGP41_005827</name>
</gene>
<proteinExistence type="predicted"/>
<name>A0A8H5ZIK8_COCSA</name>
<organism evidence="1 2">
    <name type="scientific">Cochliobolus sativus</name>
    <name type="common">Common root rot and spot blotch fungus</name>
    <name type="synonym">Bipolaris sorokiniana</name>
    <dbReference type="NCBI Taxonomy" id="45130"/>
    <lineage>
        <taxon>Eukaryota</taxon>
        <taxon>Fungi</taxon>
        <taxon>Dikarya</taxon>
        <taxon>Ascomycota</taxon>
        <taxon>Pezizomycotina</taxon>
        <taxon>Dothideomycetes</taxon>
        <taxon>Pleosporomycetidae</taxon>
        <taxon>Pleosporales</taxon>
        <taxon>Pleosporineae</taxon>
        <taxon>Pleosporaceae</taxon>
        <taxon>Bipolaris</taxon>
    </lineage>
</organism>
<accession>A0A8H5ZIK8</accession>
<reference evidence="1" key="1">
    <citation type="submission" date="2019-11" db="EMBL/GenBank/DDBJ databases">
        <title>Bipolaris sorokiniana Genome sequencing.</title>
        <authorList>
            <person name="Wang H."/>
        </authorList>
    </citation>
    <scope>NUCLEOTIDE SEQUENCE</scope>
</reference>
<protein>
    <submittedName>
        <fullName evidence="1">Uncharacterized protein</fullName>
    </submittedName>
</protein>
<evidence type="ECO:0000313" key="1">
    <source>
        <dbReference type="EMBL" id="KAF5848458.1"/>
    </source>
</evidence>
<dbReference type="Proteomes" id="UP000624244">
    <property type="component" value="Unassembled WGS sequence"/>
</dbReference>
<sequence>MAQGILPPSTHLKRITMLHDRVRVNKSTIERVFEKGEGDTDGTLRRCLANAGSYQMVLHTMTQFFKLPEPITIFLASV</sequence>
<dbReference type="AlphaFoldDB" id="A0A8H5ZIK8"/>